<sequence>MAAKGKHQAQETQAPEGFEVAPQHRMTLGYLISLLARLLAQSLKVRNGPDGILPGQYPIAVELLAQDGMSQRDLCEVVRIEQATMANTLKRMERDGLITRRQSAEDGRLATIHLTEEGARLARDAVRNAAEVNSVALEGLDLPAQMALRDMLIDLTERLEADIKRRG</sequence>
<dbReference type="PANTHER" id="PTHR42756:SF1">
    <property type="entry name" value="TRANSCRIPTIONAL REPRESSOR OF EMRAB OPERON"/>
    <property type="match status" value="1"/>
</dbReference>
<dbReference type="PROSITE" id="PS01117">
    <property type="entry name" value="HTH_MARR_1"/>
    <property type="match status" value="1"/>
</dbReference>
<evidence type="ECO:0000313" key="5">
    <source>
        <dbReference type="EMBL" id="GLI24224.1"/>
    </source>
</evidence>
<dbReference type="EMBL" id="BSDO01000006">
    <property type="protein sequence ID" value="GLI24224.1"/>
    <property type="molecule type" value="Genomic_DNA"/>
</dbReference>
<name>A0A9W6FKX2_XANFL</name>
<evidence type="ECO:0000256" key="1">
    <source>
        <dbReference type="ARBA" id="ARBA00023015"/>
    </source>
</evidence>
<dbReference type="InterPro" id="IPR036390">
    <property type="entry name" value="WH_DNA-bd_sf"/>
</dbReference>
<evidence type="ECO:0000259" key="4">
    <source>
        <dbReference type="PROSITE" id="PS50995"/>
    </source>
</evidence>
<reference evidence="5" key="1">
    <citation type="submission" date="2022-12" db="EMBL/GenBank/DDBJ databases">
        <title>Reference genome sequencing for broad-spectrum identification of bacterial and archaeal isolates by mass spectrometry.</title>
        <authorList>
            <person name="Sekiguchi Y."/>
            <person name="Tourlousse D.M."/>
        </authorList>
    </citation>
    <scope>NUCLEOTIDE SEQUENCE</scope>
    <source>
        <strain evidence="5">301</strain>
    </source>
</reference>
<proteinExistence type="predicted"/>
<evidence type="ECO:0000313" key="7">
    <source>
        <dbReference type="Proteomes" id="UP001144397"/>
    </source>
</evidence>
<dbReference type="Proteomes" id="UP001144397">
    <property type="component" value="Unassembled WGS sequence"/>
</dbReference>
<evidence type="ECO:0000256" key="3">
    <source>
        <dbReference type="ARBA" id="ARBA00023163"/>
    </source>
</evidence>
<dbReference type="Pfam" id="PF12802">
    <property type="entry name" value="MarR_2"/>
    <property type="match status" value="1"/>
</dbReference>
<dbReference type="PRINTS" id="PR00598">
    <property type="entry name" value="HTHMARR"/>
</dbReference>
<dbReference type="InterPro" id="IPR036388">
    <property type="entry name" value="WH-like_DNA-bd_sf"/>
</dbReference>
<dbReference type="Proteomes" id="UP001245370">
    <property type="component" value="Unassembled WGS sequence"/>
</dbReference>
<organism evidence="5 7">
    <name type="scientific">Xanthobacter flavus</name>
    <dbReference type="NCBI Taxonomy" id="281"/>
    <lineage>
        <taxon>Bacteria</taxon>
        <taxon>Pseudomonadati</taxon>
        <taxon>Pseudomonadota</taxon>
        <taxon>Alphaproteobacteria</taxon>
        <taxon>Hyphomicrobiales</taxon>
        <taxon>Xanthobacteraceae</taxon>
        <taxon>Xanthobacter</taxon>
    </lineage>
</organism>
<feature type="domain" description="HTH marR-type" evidence="4">
    <location>
        <begin position="25"/>
        <end position="161"/>
    </location>
</feature>
<dbReference type="AlphaFoldDB" id="A0A9W6FKX2"/>
<evidence type="ECO:0000256" key="2">
    <source>
        <dbReference type="ARBA" id="ARBA00023125"/>
    </source>
</evidence>
<dbReference type="InterPro" id="IPR000835">
    <property type="entry name" value="HTH_MarR-typ"/>
</dbReference>
<evidence type="ECO:0000313" key="6">
    <source>
        <dbReference type="EMBL" id="MDR6335226.1"/>
    </source>
</evidence>
<dbReference type="PANTHER" id="PTHR42756">
    <property type="entry name" value="TRANSCRIPTIONAL REGULATOR, MARR"/>
    <property type="match status" value="1"/>
</dbReference>
<dbReference type="PROSITE" id="PS50995">
    <property type="entry name" value="HTH_MARR_2"/>
    <property type="match status" value="1"/>
</dbReference>
<keyword evidence="3" id="KW-0804">Transcription</keyword>
<gene>
    <name evidence="6" type="ORF">GGQ86_003721</name>
    <name evidence="5" type="ORF">XFLAVUS301_38980</name>
</gene>
<dbReference type="GeneID" id="95764673"/>
<dbReference type="EMBL" id="JAVDPY010000007">
    <property type="protein sequence ID" value="MDR6335226.1"/>
    <property type="molecule type" value="Genomic_DNA"/>
</dbReference>
<dbReference type="InterPro" id="IPR023187">
    <property type="entry name" value="Tscrpt_reg_MarR-type_CS"/>
</dbReference>
<keyword evidence="1" id="KW-0805">Transcription regulation</keyword>
<dbReference type="GO" id="GO:0003677">
    <property type="term" value="F:DNA binding"/>
    <property type="evidence" value="ECO:0007669"/>
    <property type="project" value="UniProtKB-KW"/>
</dbReference>
<reference evidence="6 8" key="2">
    <citation type="submission" date="2023-07" db="EMBL/GenBank/DDBJ databases">
        <title>Genomic Encyclopedia of Type Strains, Phase IV (KMG-IV): sequencing the most valuable type-strain genomes for metagenomic binning, comparative biology and taxonomic classification.</title>
        <authorList>
            <person name="Goeker M."/>
        </authorList>
    </citation>
    <scope>NUCLEOTIDE SEQUENCE [LARGE SCALE GENOMIC DNA]</scope>
    <source>
        <strain evidence="6 8">DSM 338</strain>
    </source>
</reference>
<dbReference type="SMART" id="SM00347">
    <property type="entry name" value="HTH_MARR"/>
    <property type="match status" value="1"/>
</dbReference>
<dbReference type="Gene3D" id="1.10.10.10">
    <property type="entry name" value="Winged helix-like DNA-binding domain superfamily/Winged helix DNA-binding domain"/>
    <property type="match status" value="1"/>
</dbReference>
<keyword evidence="8" id="KW-1185">Reference proteome</keyword>
<protein>
    <submittedName>
        <fullName evidence="6">DNA-binding MarR family transcriptional regulator</fullName>
    </submittedName>
</protein>
<dbReference type="RefSeq" id="WP_281809016.1">
    <property type="nucleotide sequence ID" value="NZ_BSDO01000006.1"/>
</dbReference>
<evidence type="ECO:0000313" key="8">
    <source>
        <dbReference type="Proteomes" id="UP001245370"/>
    </source>
</evidence>
<comment type="caution">
    <text evidence="5">The sequence shown here is derived from an EMBL/GenBank/DDBJ whole genome shotgun (WGS) entry which is preliminary data.</text>
</comment>
<accession>A0A9W6FKX2</accession>
<keyword evidence="2 6" id="KW-0238">DNA-binding</keyword>
<dbReference type="SUPFAM" id="SSF46785">
    <property type="entry name" value="Winged helix' DNA-binding domain"/>
    <property type="match status" value="1"/>
</dbReference>
<dbReference type="GO" id="GO:0003700">
    <property type="term" value="F:DNA-binding transcription factor activity"/>
    <property type="evidence" value="ECO:0007669"/>
    <property type="project" value="InterPro"/>
</dbReference>